<proteinExistence type="predicted"/>
<dbReference type="EMBL" id="SNYR01000004">
    <property type="protein sequence ID" value="TDQ60475.1"/>
    <property type="molecule type" value="Genomic_DNA"/>
</dbReference>
<dbReference type="GO" id="GO:0006145">
    <property type="term" value="P:purine nucleobase catabolic process"/>
    <property type="evidence" value="ECO:0007669"/>
    <property type="project" value="TreeGrafter"/>
</dbReference>
<reference evidence="2 3" key="1">
    <citation type="submission" date="2019-03" db="EMBL/GenBank/DDBJ databases">
        <title>Genomic Encyclopedia of Type Strains, Phase III (KMG-III): the genomes of soil and plant-associated and newly described type strains.</title>
        <authorList>
            <person name="Whitman W."/>
        </authorList>
    </citation>
    <scope>NUCLEOTIDE SEQUENCE [LARGE SCALE GENOMIC DNA]</scope>
    <source>
        <strain evidence="2 3">CGMCC 1.7002</strain>
    </source>
</reference>
<dbReference type="GO" id="GO:0005737">
    <property type="term" value="C:cytoplasm"/>
    <property type="evidence" value="ECO:0007669"/>
    <property type="project" value="TreeGrafter"/>
</dbReference>
<dbReference type="Gene3D" id="2.30.40.10">
    <property type="entry name" value="Urease, subunit C, domain 1"/>
    <property type="match status" value="1"/>
</dbReference>
<keyword evidence="3" id="KW-1185">Reference proteome</keyword>
<dbReference type="SUPFAM" id="SSF51338">
    <property type="entry name" value="Composite domain of metallo-dependent hydrolases"/>
    <property type="match status" value="1"/>
</dbReference>
<dbReference type="AlphaFoldDB" id="A0A4R6VMB1"/>
<gene>
    <name evidence="2" type="ORF">ATL17_3364</name>
</gene>
<organism evidence="2 3">
    <name type="scientific">Maritalea mobilis</name>
    <dbReference type="NCBI Taxonomy" id="483324"/>
    <lineage>
        <taxon>Bacteria</taxon>
        <taxon>Pseudomonadati</taxon>
        <taxon>Pseudomonadota</taxon>
        <taxon>Alphaproteobacteria</taxon>
        <taxon>Hyphomicrobiales</taxon>
        <taxon>Devosiaceae</taxon>
        <taxon>Maritalea</taxon>
    </lineage>
</organism>
<dbReference type="Pfam" id="PF01979">
    <property type="entry name" value="Amidohydro_1"/>
    <property type="match status" value="1"/>
</dbReference>
<accession>A0A4R6VMB1</accession>
<comment type="caution">
    <text evidence="2">The sequence shown here is derived from an EMBL/GenBank/DDBJ whole genome shotgun (WGS) entry which is preliminary data.</text>
</comment>
<dbReference type="RefSeq" id="WP_133573962.1">
    <property type="nucleotide sequence ID" value="NZ_SNYR01000004.1"/>
</dbReference>
<dbReference type="OrthoDB" id="9775759at2"/>
<dbReference type="PANTHER" id="PTHR43668">
    <property type="entry name" value="ALLANTOINASE"/>
    <property type="match status" value="1"/>
</dbReference>
<dbReference type="InterPro" id="IPR050138">
    <property type="entry name" value="DHOase/Allantoinase_Hydrolase"/>
</dbReference>
<sequence>MFDLVVQGTAVLPEGVRDNVWIGVKNGKITAIGEGDAPDAKEQHKVTNGLILPGVVDGQTHACSYGGLPGIESTTRSAIAGGVTTLVDMPYDNPDPLNTKARLDDKVRVIEDVAHADMALYATVAPGQDVSEIGALIEGGVVAFKISTFESNPTRFPRIQTPQILEIFEALAPTDIPLGVHNEDQDMVHAYMAKAKAEGKNGLVAHSESRPASAEMSATAQFLELGAAAHAHAHIVHLTTARGFQLVDNYAFDGYRATGELCVHYLWFDPEIDGEELGAKMKVNPPIRPGEIDALWEEILAGRVGFISSDHSSWPIDNKFTPSIFDAGAGIPGLETLLPCFYTAAEQRGLEAASLTAEMLCERPARFFGIWPQKGGIQLGADADFAILKNEPQIWDSAKAHDDLKWSPFDSRTFSVTVDRTYLRGQLAWDGEKVCNAAGDGGYVRRGDSNWFED</sequence>
<dbReference type="SUPFAM" id="SSF51556">
    <property type="entry name" value="Metallo-dependent hydrolases"/>
    <property type="match status" value="1"/>
</dbReference>
<dbReference type="PANTHER" id="PTHR43668:SF2">
    <property type="entry name" value="ALLANTOINASE"/>
    <property type="match status" value="1"/>
</dbReference>
<evidence type="ECO:0000259" key="1">
    <source>
        <dbReference type="Pfam" id="PF01979"/>
    </source>
</evidence>
<dbReference type="Proteomes" id="UP000295391">
    <property type="component" value="Unassembled WGS sequence"/>
</dbReference>
<dbReference type="Gene3D" id="3.20.20.140">
    <property type="entry name" value="Metal-dependent hydrolases"/>
    <property type="match status" value="1"/>
</dbReference>
<protein>
    <submittedName>
        <fullName evidence="2">Allantoinase</fullName>
    </submittedName>
</protein>
<dbReference type="InterPro" id="IPR006680">
    <property type="entry name" value="Amidohydro-rel"/>
</dbReference>
<dbReference type="GO" id="GO:0004038">
    <property type="term" value="F:allantoinase activity"/>
    <property type="evidence" value="ECO:0007669"/>
    <property type="project" value="TreeGrafter"/>
</dbReference>
<evidence type="ECO:0000313" key="3">
    <source>
        <dbReference type="Proteomes" id="UP000295391"/>
    </source>
</evidence>
<dbReference type="InterPro" id="IPR011059">
    <property type="entry name" value="Metal-dep_hydrolase_composite"/>
</dbReference>
<dbReference type="InterPro" id="IPR032466">
    <property type="entry name" value="Metal_Hydrolase"/>
</dbReference>
<evidence type="ECO:0000313" key="2">
    <source>
        <dbReference type="EMBL" id="TDQ60475.1"/>
    </source>
</evidence>
<name>A0A4R6VMB1_9HYPH</name>
<feature type="domain" description="Amidohydrolase-related" evidence="1">
    <location>
        <begin position="51"/>
        <end position="427"/>
    </location>
</feature>